<evidence type="ECO:0000256" key="1">
    <source>
        <dbReference type="SAM" id="SignalP"/>
    </source>
</evidence>
<evidence type="ECO:0008006" key="4">
    <source>
        <dbReference type="Google" id="ProtNLM"/>
    </source>
</evidence>
<proteinExistence type="predicted"/>
<gene>
    <name evidence="2" type="ORF">PMIN01_10400</name>
</gene>
<dbReference type="EMBL" id="WJXW01000012">
    <property type="protein sequence ID" value="KAF9731383.1"/>
    <property type="molecule type" value="Genomic_DNA"/>
</dbReference>
<organism evidence="2 3">
    <name type="scientific">Paraphaeosphaeria minitans</name>
    <dbReference type="NCBI Taxonomy" id="565426"/>
    <lineage>
        <taxon>Eukaryota</taxon>
        <taxon>Fungi</taxon>
        <taxon>Dikarya</taxon>
        <taxon>Ascomycota</taxon>
        <taxon>Pezizomycotina</taxon>
        <taxon>Dothideomycetes</taxon>
        <taxon>Pleosporomycetidae</taxon>
        <taxon>Pleosporales</taxon>
        <taxon>Massarineae</taxon>
        <taxon>Didymosphaeriaceae</taxon>
        <taxon>Paraphaeosphaeria</taxon>
    </lineage>
</organism>
<accession>A0A9P6GA84</accession>
<sequence>MTAVLKFAVLAAGTHPTLCMSDLRRGSRLTYFRLDAVRGVMPMLGIQMNGRTTGLHLGTWVMLVLRRTVVDRIGRRAWRWRSSPARSQIDDKDEFGKPDVCMVVLMMEQWV</sequence>
<name>A0A9P6GA84_9PLEO</name>
<keyword evidence="3" id="KW-1185">Reference proteome</keyword>
<dbReference type="Proteomes" id="UP000756921">
    <property type="component" value="Unassembled WGS sequence"/>
</dbReference>
<comment type="caution">
    <text evidence="2">The sequence shown here is derived from an EMBL/GenBank/DDBJ whole genome shotgun (WGS) entry which is preliminary data.</text>
</comment>
<feature type="signal peptide" evidence="1">
    <location>
        <begin position="1"/>
        <end position="19"/>
    </location>
</feature>
<protein>
    <recommendedName>
        <fullName evidence="4">Secreted protein</fullName>
    </recommendedName>
</protein>
<keyword evidence="1" id="KW-0732">Signal</keyword>
<feature type="chain" id="PRO_5040407853" description="Secreted protein" evidence="1">
    <location>
        <begin position="20"/>
        <end position="111"/>
    </location>
</feature>
<evidence type="ECO:0000313" key="2">
    <source>
        <dbReference type="EMBL" id="KAF9731383.1"/>
    </source>
</evidence>
<evidence type="ECO:0000313" key="3">
    <source>
        <dbReference type="Proteomes" id="UP000756921"/>
    </source>
</evidence>
<dbReference type="AlphaFoldDB" id="A0A9P6GA84"/>
<reference evidence="2" key="1">
    <citation type="journal article" date="2020" name="Mol. Plant Microbe Interact.">
        <title>Genome Sequence of the Biocontrol Agent Coniothyrium minitans strain Conio (IMI 134523).</title>
        <authorList>
            <person name="Patel D."/>
            <person name="Shittu T.A."/>
            <person name="Baroncelli R."/>
            <person name="Muthumeenakshi S."/>
            <person name="Osborne T.H."/>
            <person name="Janganan T.K."/>
            <person name="Sreenivasaprasad S."/>
        </authorList>
    </citation>
    <scope>NUCLEOTIDE SEQUENCE</scope>
    <source>
        <strain evidence="2">Conio</strain>
    </source>
</reference>